<dbReference type="EMBL" id="AJWK01000831">
    <property type="status" value="NOT_ANNOTATED_CDS"/>
    <property type="molecule type" value="Genomic_DNA"/>
</dbReference>
<proteinExistence type="predicted"/>
<evidence type="ECO:0000313" key="1">
    <source>
        <dbReference type="EnsemblMetazoa" id="LLOJ000242-PA"/>
    </source>
</evidence>
<dbReference type="AlphaFoldDB" id="A0A1B0GGX0"/>
<accession>A0A1B0GGX0</accession>
<dbReference type="InterPro" id="IPR036179">
    <property type="entry name" value="Ig-like_dom_sf"/>
</dbReference>
<reference evidence="1" key="1">
    <citation type="submission" date="2020-05" db="UniProtKB">
        <authorList>
            <consortium name="EnsemblMetazoa"/>
        </authorList>
    </citation>
    <scope>IDENTIFICATION</scope>
    <source>
        <strain evidence="1">Jacobina</strain>
    </source>
</reference>
<keyword evidence="2" id="KW-1185">Reference proteome</keyword>
<dbReference type="Proteomes" id="UP000092461">
    <property type="component" value="Unassembled WGS sequence"/>
</dbReference>
<sequence>MKIKVHANVNDIIALYRTFKENIAIAVGCLVNKFICRRQEWLKRTLLGAGNEVDVQYLVHLNDLEEHEFTLILWIAIANTKIGIIHESDFAIAQLVLIIILIVMSAKLSSLSIDSINDRHRGNFSCLVSNKAGKTFHTAELKVNGSQKEHEFTLILWIAIANTKIGIIHESDFAIAQLVLIIILIVVRPPSETWTCAILTSGPSVSMADVEEHRVLMDFSMGDKKRIPGLCDSVLSFSFFFTHYTTQWYCNPSSVINKEIYHTHALAHRGSCTIARGDQFILATQEGILVS</sequence>
<dbReference type="VEuPathDB" id="VectorBase:LLOJ000242"/>
<dbReference type="EMBL" id="AJWK01000829">
    <property type="status" value="NOT_ANNOTATED_CDS"/>
    <property type="molecule type" value="Genomic_DNA"/>
</dbReference>
<dbReference type="EMBL" id="AJWK01000830">
    <property type="status" value="NOT_ANNOTATED_CDS"/>
    <property type="molecule type" value="Genomic_DNA"/>
</dbReference>
<name>A0A1B0GGX0_LUTLO</name>
<dbReference type="SUPFAM" id="SSF48726">
    <property type="entry name" value="Immunoglobulin"/>
    <property type="match status" value="1"/>
</dbReference>
<dbReference type="EMBL" id="AJWK01000827">
    <property type="status" value="NOT_ANNOTATED_CDS"/>
    <property type="molecule type" value="Genomic_DNA"/>
</dbReference>
<organism evidence="1 2">
    <name type="scientific">Lutzomyia longipalpis</name>
    <name type="common">Sand fly</name>
    <dbReference type="NCBI Taxonomy" id="7200"/>
    <lineage>
        <taxon>Eukaryota</taxon>
        <taxon>Metazoa</taxon>
        <taxon>Ecdysozoa</taxon>
        <taxon>Arthropoda</taxon>
        <taxon>Hexapoda</taxon>
        <taxon>Insecta</taxon>
        <taxon>Pterygota</taxon>
        <taxon>Neoptera</taxon>
        <taxon>Endopterygota</taxon>
        <taxon>Diptera</taxon>
        <taxon>Nematocera</taxon>
        <taxon>Psychodoidea</taxon>
        <taxon>Psychodidae</taxon>
        <taxon>Lutzomyia</taxon>
        <taxon>Lutzomyia</taxon>
    </lineage>
</organism>
<evidence type="ECO:0000313" key="2">
    <source>
        <dbReference type="Proteomes" id="UP000092461"/>
    </source>
</evidence>
<dbReference type="InterPro" id="IPR013783">
    <property type="entry name" value="Ig-like_fold"/>
</dbReference>
<dbReference type="EnsemblMetazoa" id="LLOJ000242-RA">
    <property type="protein sequence ID" value="LLOJ000242-PA"/>
    <property type="gene ID" value="LLOJ000242"/>
</dbReference>
<dbReference type="EMBL" id="AJWK01000828">
    <property type="status" value="NOT_ANNOTATED_CDS"/>
    <property type="molecule type" value="Genomic_DNA"/>
</dbReference>
<protein>
    <submittedName>
        <fullName evidence="1">Uncharacterized protein</fullName>
    </submittedName>
</protein>
<dbReference type="Gene3D" id="2.60.40.10">
    <property type="entry name" value="Immunoglobulins"/>
    <property type="match status" value="1"/>
</dbReference>